<name>A0A162V193_PHYB8</name>
<organism evidence="1 2">
    <name type="scientific">Phycomyces blakesleeanus (strain ATCC 8743b / DSM 1359 / FGSC 10004 / NBRC 33097 / NRRL 1555)</name>
    <dbReference type="NCBI Taxonomy" id="763407"/>
    <lineage>
        <taxon>Eukaryota</taxon>
        <taxon>Fungi</taxon>
        <taxon>Fungi incertae sedis</taxon>
        <taxon>Mucoromycota</taxon>
        <taxon>Mucoromycotina</taxon>
        <taxon>Mucoromycetes</taxon>
        <taxon>Mucorales</taxon>
        <taxon>Phycomycetaceae</taxon>
        <taxon>Phycomyces</taxon>
    </lineage>
</organism>
<dbReference type="Proteomes" id="UP000077315">
    <property type="component" value="Unassembled WGS sequence"/>
</dbReference>
<dbReference type="AlphaFoldDB" id="A0A162V193"/>
<dbReference type="VEuPathDB" id="FungiDB:PHYBLDRAFT_58372"/>
<accession>A0A162V193</accession>
<protein>
    <submittedName>
        <fullName evidence="1">Uncharacterized protein</fullName>
    </submittedName>
</protein>
<evidence type="ECO:0000313" key="1">
    <source>
        <dbReference type="EMBL" id="OAD79322.1"/>
    </source>
</evidence>
<dbReference type="GeneID" id="29001209"/>
<keyword evidence="2" id="KW-1185">Reference proteome</keyword>
<dbReference type="EMBL" id="KV440972">
    <property type="protein sequence ID" value="OAD79322.1"/>
    <property type="molecule type" value="Genomic_DNA"/>
</dbReference>
<gene>
    <name evidence="1" type="ORF">PHYBLDRAFT_58372</name>
</gene>
<evidence type="ECO:0000313" key="2">
    <source>
        <dbReference type="Proteomes" id="UP000077315"/>
    </source>
</evidence>
<dbReference type="InParanoid" id="A0A162V193"/>
<dbReference type="RefSeq" id="XP_018297362.1">
    <property type="nucleotide sequence ID" value="XM_018440303.1"/>
</dbReference>
<sequence>MNNLQVEYTHDFRKIYPLLPWKVPSIKSGTTTASMSLLVYFGCFLASHSYSCSSFSLRSRTPLSDYNIKDQDKDTIDSSRFPSLLDSTKIQRLTCDDLGLVVNTKK</sequence>
<reference evidence="2" key="1">
    <citation type="submission" date="2015-06" db="EMBL/GenBank/DDBJ databases">
        <title>Expansion of signal transduction pathways in fungi by whole-genome duplication.</title>
        <authorList>
            <consortium name="DOE Joint Genome Institute"/>
            <person name="Corrochano L.M."/>
            <person name="Kuo A."/>
            <person name="Marcet-Houben M."/>
            <person name="Polaino S."/>
            <person name="Salamov A."/>
            <person name="Villalobos J.M."/>
            <person name="Alvarez M.I."/>
            <person name="Avalos J."/>
            <person name="Benito E.P."/>
            <person name="Benoit I."/>
            <person name="Burger G."/>
            <person name="Camino L.P."/>
            <person name="Canovas D."/>
            <person name="Cerda-Olmedo E."/>
            <person name="Cheng J.-F."/>
            <person name="Dominguez A."/>
            <person name="Elias M."/>
            <person name="Eslava A.P."/>
            <person name="Glaser F."/>
            <person name="Grimwood J."/>
            <person name="Gutierrez G."/>
            <person name="Heitman J."/>
            <person name="Henrissat B."/>
            <person name="Iturriaga E.A."/>
            <person name="Lang B.F."/>
            <person name="Lavin J.L."/>
            <person name="Lee S."/>
            <person name="Li W."/>
            <person name="Lindquist E."/>
            <person name="Lopez-Garcia S."/>
            <person name="Luque E.M."/>
            <person name="Marcos A.T."/>
            <person name="Martin J."/>
            <person name="McCluskey K."/>
            <person name="Medina H.R."/>
            <person name="Miralles-Duran A."/>
            <person name="Miyazaki A."/>
            <person name="Munoz-Torres E."/>
            <person name="Oguiza J.A."/>
            <person name="Ohm R."/>
            <person name="Olmedo M."/>
            <person name="Orejas M."/>
            <person name="Ortiz-Castellanos L."/>
            <person name="Pisabarro A.G."/>
            <person name="Rodriguez-Romero J."/>
            <person name="Ruiz-Herrera J."/>
            <person name="Ruiz-Vazquez R."/>
            <person name="Sanz C."/>
            <person name="Schackwitz W."/>
            <person name="Schmutz J."/>
            <person name="Shahriari M."/>
            <person name="Shelest E."/>
            <person name="Silva-Franco F."/>
            <person name="Soanes D."/>
            <person name="Syed K."/>
            <person name="Tagua V.G."/>
            <person name="Talbot N.J."/>
            <person name="Thon M."/>
            <person name="De vries R.P."/>
            <person name="Wiebenga A."/>
            <person name="Yadav J.S."/>
            <person name="Braun E.L."/>
            <person name="Baker S."/>
            <person name="Garre V."/>
            <person name="Horwitz B."/>
            <person name="Torres-Martinez S."/>
            <person name="Idnurm A."/>
            <person name="Herrera-Estrella A."/>
            <person name="Gabaldon T."/>
            <person name="Grigoriev I.V."/>
        </authorList>
    </citation>
    <scope>NUCLEOTIDE SEQUENCE [LARGE SCALE GENOMIC DNA]</scope>
    <source>
        <strain evidence="2">NRRL 1555(-)</strain>
    </source>
</reference>
<proteinExistence type="predicted"/>